<dbReference type="Pfam" id="PF00067">
    <property type="entry name" value="p450"/>
    <property type="match status" value="1"/>
</dbReference>
<evidence type="ECO:0000256" key="9">
    <source>
        <dbReference type="ARBA" id="ARBA00022848"/>
    </source>
</evidence>
<evidence type="ECO:0000313" key="16">
    <source>
        <dbReference type="EnsemblMetazoa" id="CPIJ007085-PA"/>
    </source>
</evidence>
<evidence type="ECO:0000313" key="15">
    <source>
        <dbReference type="EMBL" id="EDS29590.1"/>
    </source>
</evidence>
<evidence type="ECO:0000256" key="6">
    <source>
        <dbReference type="ARBA" id="ARBA00022617"/>
    </source>
</evidence>
<evidence type="ECO:0000256" key="1">
    <source>
        <dbReference type="ARBA" id="ARBA00001971"/>
    </source>
</evidence>
<dbReference type="EnsemblMetazoa" id="CPIJ007085-RA">
    <property type="protein sequence ID" value="CPIJ007085-PA"/>
    <property type="gene ID" value="CPIJ007085"/>
</dbReference>
<gene>
    <name evidence="16" type="primary">6039455</name>
    <name evidence="15" type="ORF">CpipJ_CPIJ007085</name>
</gene>
<evidence type="ECO:0000256" key="11">
    <source>
        <dbReference type="ARBA" id="ARBA00023004"/>
    </source>
</evidence>
<dbReference type="GO" id="GO:0005506">
    <property type="term" value="F:iron ion binding"/>
    <property type="evidence" value="ECO:0007669"/>
    <property type="project" value="InterPro"/>
</dbReference>
<accession>B0WK30</accession>
<sequence>MGLVLAFLLFLVVFFVWIVLRDYVIYNLYAMKIPTVQPVHRLFGHAGFFMGKNSCQLFRLMVKLYANVDRVGKLWMGPIPVLLVNHPDLIQQLMNKPEVYSKPFFYKYIGLNTSLITEQRGQMWRKHRKLLNPTFSTRVLTEFVPIMDARARKMVRTMAAFADGKSEVDILPLTAECTLEMVFSTTMGCRMEERDGQKQYVRSLEKVMECIGERILNIDRYLEPVYRFTKAYKNDKITRDFCNGFTDQIIQERKKQLADCEGKAVKEGGSQAKSLNFLDQILTILRQDGTYFPDKEISDHLYGIVAAGNDTSSLSISYTCLFLAMYPEHQAKVVAEIREVFPSPHTAVNQDTLRQLEYTEMVLKETLRLCPVVPFIGRNNAEPIELDGFQIPPWQHICFNFYSLHRRKDFWGPDPERFDPDRFRPEAVKERHPYAYLPFSGGFRNCIGNRYAMNSLKIMLVRILQEFKLDTSIRQADMRFRWAITAKLVGPHAVTLTKRNLY</sequence>
<keyword evidence="9" id="KW-0492">Microsome</keyword>
<proteinExistence type="inferred from homology"/>
<dbReference type="GO" id="GO:0004497">
    <property type="term" value="F:monooxygenase activity"/>
    <property type="evidence" value="ECO:0007669"/>
    <property type="project" value="UniProtKB-KW"/>
</dbReference>
<dbReference type="Proteomes" id="UP000002320">
    <property type="component" value="Unassembled WGS sequence"/>
</dbReference>
<dbReference type="AlphaFoldDB" id="B0WK30"/>
<keyword evidence="8" id="KW-0256">Endoplasmic reticulum</keyword>
<dbReference type="GO" id="GO:0005789">
    <property type="term" value="C:endoplasmic reticulum membrane"/>
    <property type="evidence" value="ECO:0007669"/>
    <property type="project" value="UniProtKB-SubCell"/>
</dbReference>
<keyword evidence="13" id="KW-0472">Membrane</keyword>
<evidence type="ECO:0000256" key="5">
    <source>
        <dbReference type="ARBA" id="ARBA00010617"/>
    </source>
</evidence>
<comment type="function">
    <text evidence="2">May be involved in the metabolism of insect hormones and in the breakdown of synthetic insecticides.</text>
</comment>
<dbReference type="PRINTS" id="PR00385">
    <property type="entry name" value="P450"/>
</dbReference>
<evidence type="ECO:0000256" key="7">
    <source>
        <dbReference type="ARBA" id="ARBA00022723"/>
    </source>
</evidence>
<evidence type="ECO:0000256" key="12">
    <source>
        <dbReference type="ARBA" id="ARBA00023033"/>
    </source>
</evidence>
<dbReference type="PRINTS" id="PR00463">
    <property type="entry name" value="EP450I"/>
</dbReference>
<dbReference type="InterPro" id="IPR002401">
    <property type="entry name" value="Cyt_P450_E_grp-I"/>
</dbReference>
<dbReference type="KEGG" id="cqu:CpipJ_CPIJ007085"/>
<dbReference type="SUPFAM" id="SSF48264">
    <property type="entry name" value="Cytochrome P450"/>
    <property type="match status" value="1"/>
</dbReference>
<comment type="cofactor">
    <cofactor evidence="1 14">
        <name>heme</name>
        <dbReference type="ChEBI" id="CHEBI:30413"/>
    </cofactor>
</comment>
<name>B0WK30_CULQU</name>
<evidence type="ECO:0000256" key="10">
    <source>
        <dbReference type="ARBA" id="ARBA00023002"/>
    </source>
</evidence>
<reference evidence="15" key="1">
    <citation type="submission" date="2007-03" db="EMBL/GenBank/DDBJ databases">
        <title>Annotation of Culex pipiens quinquefasciatus.</title>
        <authorList>
            <consortium name="The Broad Institute Genome Sequencing Platform"/>
            <person name="Atkinson P.W."/>
            <person name="Hemingway J."/>
            <person name="Christensen B.M."/>
            <person name="Higgs S."/>
            <person name="Kodira C."/>
            <person name="Hannick L."/>
            <person name="Megy K."/>
            <person name="O'Leary S."/>
            <person name="Pearson M."/>
            <person name="Haas B.J."/>
            <person name="Mauceli E."/>
            <person name="Wortman J.R."/>
            <person name="Lee N.H."/>
            <person name="Guigo R."/>
            <person name="Stanke M."/>
            <person name="Alvarado L."/>
            <person name="Amedeo P."/>
            <person name="Antoine C.H."/>
            <person name="Arensburger P."/>
            <person name="Bidwell S.L."/>
            <person name="Crawford M."/>
            <person name="Camaro F."/>
            <person name="Devon K."/>
            <person name="Engels R."/>
            <person name="Hammond M."/>
            <person name="Howarth C."/>
            <person name="Koehrsen M."/>
            <person name="Lawson D."/>
            <person name="Montgomery P."/>
            <person name="Nene V."/>
            <person name="Nusbaum C."/>
            <person name="Puiu D."/>
            <person name="Romero-Severson J."/>
            <person name="Severson D.W."/>
            <person name="Shumway M."/>
            <person name="Sisk P."/>
            <person name="Stolte C."/>
            <person name="Zeng Q."/>
            <person name="Eisenstadt E."/>
            <person name="Fraser-Liggett C."/>
            <person name="Strausberg R."/>
            <person name="Galagan J."/>
            <person name="Birren B."/>
            <person name="Collins F.H."/>
        </authorList>
    </citation>
    <scope>NUCLEOTIDE SEQUENCE [LARGE SCALE GENOMIC DNA]</scope>
    <source>
        <strain evidence="15">JHB</strain>
    </source>
</reference>
<dbReference type="HOGENOM" id="CLU_001570_5_1_1"/>
<dbReference type="VEuPathDB" id="VectorBase:CQUJHB006660"/>
<dbReference type="InterPro" id="IPR036396">
    <property type="entry name" value="Cyt_P450_sf"/>
</dbReference>
<dbReference type="OMA" id="FPEHQEM"/>
<evidence type="ECO:0000256" key="3">
    <source>
        <dbReference type="ARBA" id="ARBA00004174"/>
    </source>
</evidence>
<feature type="binding site" description="axial binding residue" evidence="14">
    <location>
        <position position="446"/>
    </location>
    <ligand>
        <name>heme</name>
        <dbReference type="ChEBI" id="CHEBI:30413"/>
    </ligand>
    <ligandPart>
        <name>Fe</name>
        <dbReference type="ChEBI" id="CHEBI:18248"/>
    </ligandPart>
</feature>
<comment type="similarity">
    <text evidence="5">Belongs to the cytochrome P450 family.</text>
</comment>
<evidence type="ECO:0000256" key="4">
    <source>
        <dbReference type="ARBA" id="ARBA00004406"/>
    </source>
</evidence>
<keyword evidence="17" id="KW-1185">Reference proteome</keyword>
<dbReference type="eggNOG" id="KOG0157">
    <property type="taxonomic scope" value="Eukaryota"/>
</dbReference>
<dbReference type="OrthoDB" id="7754939at2759"/>
<keyword evidence="6 14" id="KW-0349">Heme</keyword>
<evidence type="ECO:0000256" key="8">
    <source>
        <dbReference type="ARBA" id="ARBA00022824"/>
    </source>
</evidence>
<evidence type="ECO:0000256" key="14">
    <source>
        <dbReference type="PIRSR" id="PIRSR602401-1"/>
    </source>
</evidence>
<dbReference type="GO" id="GO:0020037">
    <property type="term" value="F:heme binding"/>
    <property type="evidence" value="ECO:0007669"/>
    <property type="project" value="InterPro"/>
</dbReference>
<dbReference type="InterPro" id="IPR001128">
    <property type="entry name" value="Cyt_P450"/>
</dbReference>
<keyword evidence="12" id="KW-0503">Monooxygenase</keyword>
<dbReference type="GO" id="GO:0016705">
    <property type="term" value="F:oxidoreductase activity, acting on paired donors, with incorporation or reduction of molecular oxygen"/>
    <property type="evidence" value="ECO:0007669"/>
    <property type="project" value="InterPro"/>
</dbReference>
<evidence type="ECO:0000313" key="17">
    <source>
        <dbReference type="Proteomes" id="UP000002320"/>
    </source>
</evidence>
<keyword evidence="7 14" id="KW-0479">Metal-binding</keyword>
<evidence type="ECO:0000256" key="2">
    <source>
        <dbReference type="ARBA" id="ARBA00003690"/>
    </source>
</evidence>
<dbReference type="EMBL" id="DS231967">
    <property type="protein sequence ID" value="EDS29590.1"/>
    <property type="molecule type" value="Genomic_DNA"/>
</dbReference>
<dbReference type="InParanoid" id="B0WK30"/>
<dbReference type="PANTHER" id="PTHR24291">
    <property type="entry name" value="CYTOCHROME P450 FAMILY 4"/>
    <property type="match status" value="1"/>
</dbReference>
<evidence type="ECO:0000256" key="13">
    <source>
        <dbReference type="ARBA" id="ARBA00023136"/>
    </source>
</evidence>
<dbReference type="Gene3D" id="1.10.630.10">
    <property type="entry name" value="Cytochrome P450"/>
    <property type="match status" value="1"/>
</dbReference>
<protein>
    <submittedName>
        <fullName evidence="15">Cytochrome P450 4V3</fullName>
    </submittedName>
</protein>
<organism>
    <name type="scientific">Culex quinquefasciatus</name>
    <name type="common">Southern house mosquito</name>
    <name type="synonym">Culex pungens</name>
    <dbReference type="NCBI Taxonomy" id="7176"/>
    <lineage>
        <taxon>Eukaryota</taxon>
        <taxon>Metazoa</taxon>
        <taxon>Ecdysozoa</taxon>
        <taxon>Arthropoda</taxon>
        <taxon>Hexapoda</taxon>
        <taxon>Insecta</taxon>
        <taxon>Pterygota</taxon>
        <taxon>Neoptera</taxon>
        <taxon>Endopterygota</taxon>
        <taxon>Diptera</taxon>
        <taxon>Nematocera</taxon>
        <taxon>Culicoidea</taxon>
        <taxon>Culicidae</taxon>
        <taxon>Culicinae</taxon>
        <taxon>Culicini</taxon>
        <taxon>Culex</taxon>
        <taxon>Culex</taxon>
    </lineage>
</organism>
<reference evidence="16" key="2">
    <citation type="submission" date="2021-02" db="UniProtKB">
        <authorList>
            <consortium name="EnsemblMetazoa"/>
        </authorList>
    </citation>
    <scope>IDENTIFICATION</scope>
    <source>
        <strain evidence="16">JHB</strain>
    </source>
</reference>
<keyword evidence="11 14" id="KW-0408">Iron</keyword>
<dbReference type="PANTHER" id="PTHR24291:SF189">
    <property type="entry name" value="CYTOCHROME P450 4C3-RELATED"/>
    <property type="match status" value="1"/>
</dbReference>
<dbReference type="InterPro" id="IPR050196">
    <property type="entry name" value="Cytochrome_P450_Monoox"/>
</dbReference>
<keyword evidence="10" id="KW-0560">Oxidoreductase</keyword>
<comment type="subcellular location">
    <subcellularLocation>
        <location evidence="4">Endoplasmic reticulum membrane</location>
        <topology evidence="4">Peripheral membrane protein</topology>
    </subcellularLocation>
    <subcellularLocation>
        <location evidence="3">Microsome membrane</location>
        <topology evidence="3">Peripheral membrane protein</topology>
    </subcellularLocation>
</comment>
<dbReference type="VEuPathDB" id="VectorBase:CPIJ007085"/>